<comment type="similarity">
    <text evidence="1 8">Belongs to the cytochrome P450 family.</text>
</comment>
<dbReference type="GO" id="GO:0016705">
    <property type="term" value="F:oxidoreductase activity, acting on paired donors, with incorporation or reduction of molecular oxygen"/>
    <property type="evidence" value="ECO:0007669"/>
    <property type="project" value="InterPro"/>
</dbReference>
<dbReference type="PROSITE" id="PS00086">
    <property type="entry name" value="CYTOCHROME_P450"/>
    <property type="match status" value="1"/>
</dbReference>
<dbReference type="PANTHER" id="PTHR24291">
    <property type="entry name" value="CYTOCHROME P450 FAMILY 4"/>
    <property type="match status" value="1"/>
</dbReference>
<dbReference type="PRINTS" id="PR00385">
    <property type="entry name" value="P450"/>
</dbReference>
<dbReference type="InterPro" id="IPR050196">
    <property type="entry name" value="Cytochrome_P450_Monoox"/>
</dbReference>
<evidence type="ECO:0000256" key="5">
    <source>
        <dbReference type="ARBA" id="ARBA00023004"/>
    </source>
</evidence>
<protein>
    <submittedName>
        <fullName evidence="9">Cytochrome P450</fullName>
    </submittedName>
</protein>
<dbReference type="InterPro" id="IPR002401">
    <property type="entry name" value="Cyt_P450_E_grp-I"/>
</dbReference>
<dbReference type="Gene3D" id="1.10.630.10">
    <property type="entry name" value="Cytochrome P450"/>
    <property type="match status" value="1"/>
</dbReference>
<comment type="cofactor">
    <cofactor evidence="7">
        <name>heme</name>
        <dbReference type="ChEBI" id="CHEBI:30413"/>
    </cofactor>
</comment>
<keyword evidence="10" id="KW-1185">Reference proteome</keyword>
<evidence type="ECO:0000313" key="9">
    <source>
        <dbReference type="EMBL" id="TWF71864.1"/>
    </source>
</evidence>
<evidence type="ECO:0000256" key="4">
    <source>
        <dbReference type="ARBA" id="ARBA00023002"/>
    </source>
</evidence>
<dbReference type="OrthoDB" id="4746309at2"/>
<sequence>MTSNVDTGARIPGPVGSPVLGQALELRRDMLRTLDDGFERFGDVVSYRLGPAALRRQVIAVHHPDAVKQVLTEREVFGRRTRSLEVLTELFGRNLVTTDGEAWTRQRRTLQPLFTPRHVLEYAGVMREEAHDFLTRGSVTAGEVVDLVPLTENYALRVLGRTIIRDELVMTDVIGAFNTLVPLIGKVVRERSMKAWKIPLRVPTRETRQFMEVRAQLYGLIRQILVRRSQRTDTPAEPDLLDRLREARDPETGAALTPREVADQALIMLVAGHTTTSNALTFTLYLLGRDPELQEAVAEAARADGLAPADDLVVAAIKEAMRMYPSAYAIGRRTRTATQLHGFPVPAGTNVLISPWVTHRHPAYWERPDVYDPSRFIGPSDRPRYAYLPFGGGPRNCIGEHFAMLEATVLLRTLLREFTITSESADLPVSQLISLRPTGAVPVRFTPRKARG</sequence>
<evidence type="ECO:0000256" key="2">
    <source>
        <dbReference type="ARBA" id="ARBA00022617"/>
    </source>
</evidence>
<evidence type="ECO:0000256" key="3">
    <source>
        <dbReference type="ARBA" id="ARBA00022723"/>
    </source>
</evidence>
<dbReference type="PANTHER" id="PTHR24291:SF50">
    <property type="entry name" value="BIFUNCTIONAL ALBAFLAVENONE MONOOXYGENASE_TERPENE SYNTHASE"/>
    <property type="match status" value="1"/>
</dbReference>
<keyword evidence="4 8" id="KW-0560">Oxidoreductase</keyword>
<gene>
    <name evidence="9" type="ORF">FHX73_1761</name>
</gene>
<evidence type="ECO:0000313" key="10">
    <source>
        <dbReference type="Proteomes" id="UP000317940"/>
    </source>
</evidence>
<organism evidence="9 10">
    <name type="scientific">Kitasatospora viridis</name>
    <dbReference type="NCBI Taxonomy" id="281105"/>
    <lineage>
        <taxon>Bacteria</taxon>
        <taxon>Bacillati</taxon>
        <taxon>Actinomycetota</taxon>
        <taxon>Actinomycetes</taxon>
        <taxon>Kitasatosporales</taxon>
        <taxon>Streptomycetaceae</taxon>
        <taxon>Kitasatospora</taxon>
    </lineage>
</organism>
<evidence type="ECO:0000256" key="8">
    <source>
        <dbReference type="RuleBase" id="RU000461"/>
    </source>
</evidence>
<proteinExistence type="inferred from homology"/>
<accession>A0A561SAM8</accession>
<dbReference type="GO" id="GO:0020037">
    <property type="term" value="F:heme binding"/>
    <property type="evidence" value="ECO:0007669"/>
    <property type="project" value="InterPro"/>
</dbReference>
<keyword evidence="5 7" id="KW-0408">Iron</keyword>
<dbReference type="PRINTS" id="PR00463">
    <property type="entry name" value="EP450I"/>
</dbReference>
<dbReference type="EMBL" id="VIWT01000007">
    <property type="protein sequence ID" value="TWF71864.1"/>
    <property type="molecule type" value="Genomic_DNA"/>
</dbReference>
<comment type="caution">
    <text evidence="9">The sequence shown here is derived from an EMBL/GenBank/DDBJ whole genome shotgun (WGS) entry which is preliminary data.</text>
</comment>
<dbReference type="InterPro" id="IPR017972">
    <property type="entry name" value="Cyt_P450_CS"/>
</dbReference>
<keyword evidence="2 7" id="KW-0349">Heme</keyword>
<evidence type="ECO:0000256" key="6">
    <source>
        <dbReference type="ARBA" id="ARBA00023033"/>
    </source>
</evidence>
<name>A0A561SAM8_9ACTN</name>
<reference evidence="9 10" key="1">
    <citation type="submission" date="2019-06" db="EMBL/GenBank/DDBJ databases">
        <title>Sequencing the genomes of 1000 actinobacteria strains.</title>
        <authorList>
            <person name="Klenk H.-P."/>
        </authorList>
    </citation>
    <scope>NUCLEOTIDE SEQUENCE [LARGE SCALE GENOMIC DNA]</scope>
    <source>
        <strain evidence="9 10">DSM 44826</strain>
    </source>
</reference>
<evidence type="ECO:0000256" key="1">
    <source>
        <dbReference type="ARBA" id="ARBA00010617"/>
    </source>
</evidence>
<keyword evidence="3 7" id="KW-0479">Metal-binding</keyword>
<evidence type="ECO:0000256" key="7">
    <source>
        <dbReference type="PIRSR" id="PIRSR602401-1"/>
    </source>
</evidence>
<feature type="binding site" description="axial binding residue" evidence="7">
    <location>
        <position position="397"/>
    </location>
    <ligand>
        <name>heme</name>
        <dbReference type="ChEBI" id="CHEBI:30413"/>
    </ligand>
    <ligandPart>
        <name>Fe</name>
        <dbReference type="ChEBI" id="CHEBI:18248"/>
    </ligandPart>
</feature>
<keyword evidence="6 8" id="KW-0503">Monooxygenase</keyword>
<dbReference type="Proteomes" id="UP000317940">
    <property type="component" value="Unassembled WGS sequence"/>
</dbReference>
<dbReference type="SUPFAM" id="SSF48264">
    <property type="entry name" value="Cytochrome P450"/>
    <property type="match status" value="1"/>
</dbReference>
<dbReference type="GO" id="GO:0004497">
    <property type="term" value="F:monooxygenase activity"/>
    <property type="evidence" value="ECO:0007669"/>
    <property type="project" value="UniProtKB-KW"/>
</dbReference>
<dbReference type="RefSeq" id="WP_145911425.1">
    <property type="nucleotide sequence ID" value="NZ_BAAAMZ010000001.1"/>
</dbReference>
<dbReference type="GO" id="GO:0005506">
    <property type="term" value="F:iron ion binding"/>
    <property type="evidence" value="ECO:0007669"/>
    <property type="project" value="InterPro"/>
</dbReference>
<dbReference type="AlphaFoldDB" id="A0A561SAM8"/>
<dbReference type="Pfam" id="PF00067">
    <property type="entry name" value="p450"/>
    <property type="match status" value="1"/>
</dbReference>
<dbReference type="InterPro" id="IPR001128">
    <property type="entry name" value="Cyt_P450"/>
</dbReference>
<dbReference type="InterPro" id="IPR036396">
    <property type="entry name" value="Cyt_P450_sf"/>
</dbReference>